<dbReference type="PATRIC" id="fig|632348.3.peg.329"/>
<name>E4SDM2_CALK2</name>
<gene>
    <name evidence="1" type="ordered locus">Calkro_0307</name>
</gene>
<accession>E4SDM2</accession>
<protein>
    <submittedName>
        <fullName evidence="1">Uncharacterized protein</fullName>
    </submittedName>
</protein>
<dbReference type="Proteomes" id="UP000006835">
    <property type="component" value="Chromosome"/>
</dbReference>
<dbReference type="KEGG" id="ckn:Calkro_0307"/>
<proteinExistence type="predicted"/>
<reference key="1">
    <citation type="submission" date="2010-11" db="EMBL/GenBank/DDBJ databases">
        <title>Complete sequence of Caldicellulosiruptor kronotskyensis 2002.</title>
        <authorList>
            <consortium name="US DOE Joint Genome Institute"/>
            <person name="Lucas S."/>
            <person name="Copeland A."/>
            <person name="Lapidus A."/>
            <person name="Cheng J.-F."/>
            <person name="Bruce D."/>
            <person name="Goodwin L."/>
            <person name="Pitluck S."/>
            <person name="Davenport K."/>
            <person name="Detter J.C."/>
            <person name="Han C."/>
            <person name="Tapia R."/>
            <person name="Land M."/>
            <person name="Hauser L."/>
            <person name="Jeffries C."/>
            <person name="Kyrpides N."/>
            <person name="Ivanova N."/>
            <person name="Mikhailova N."/>
            <person name="Blumer-Schuette S.E."/>
            <person name="Kelly R.M."/>
            <person name="Woyke T."/>
        </authorList>
    </citation>
    <scope>NUCLEOTIDE SEQUENCE</scope>
    <source>
        <strain>2002</strain>
    </source>
</reference>
<dbReference type="EMBL" id="CP002330">
    <property type="protein sequence ID" value="ADQ45215.1"/>
    <property type="molecule type" value="Genomic_DNA"/>
</dbReference>
<reference evidence="1 2" key="2">
    <citation type="journal article" date="2011" name="J. Bacteriol.">
        <title>Complete genome sequences for the anaerobic, extremely thermophilic plant biomass-degrading bacteria Caldicellulosiruptor hydrothermalis, Caldicellulosiruptor kristjanssonii, Caldicellulosiruptor kronotskyensis, Caldicellulosiruptor owensenis, and Caldicellulosiruptor lactoaceticus.</title>
        <authorList>
            <person name="Blumer-Schuette S.E."/>
            <person name="Ozdemir I."/>
            <person name="Mistry D."/>
            <person name="Lucas S."/>
            <person name="Lapidus A."/>
            <person name="Cheng J.F."/>
            <person name="Goodwin L.A."/>
            <person name="Pitluck S."/>
            <person name="Land M.L."/>
            <person name="Hauser L.J."/>
            <person name="Woyke T."/>
            <person name="Mikhailova N."/>
            <person name="Pati A."/>
            <person name="Kyrpides N.C."/>
            <person name="Ivanova N."/>
            <person name="Detter J.C."/>
            <person name="Walston-Davenport K."/>
            <person name="Han S."/>
            <person name="Adams M.W."/>
            <person name="Kelly R.M."/>
        </authorList>
    </citation>
    <scope>NUCLEOTIDE SEQUENCE [LARGE SCALE GENOMIC DNA]</scope>
    <source>
        <strain evidence="2">DSM 18902 / VKM B-2412 / 2002</strain>
    </source>
</reference>
<keyword evidence="2" id="KW-1185">Reference proteome</keyword>
<organism evidence="1 2">
    <name type="scientific">Caldicellulosiruptor kronotskyensis (strain DSM 18902 / VKM B-2412 / 2002)</name>
    <dbReference type="NCBI Taxonomy" id="632348"/>
    <lineage>
        <taxon>Bacteria</taxon>
        <taxon>Bacillati</taxon>
        <taxon>Bacillota</taxon>
        <taxon>Bacillota incertae sedis</taxon>
        <taxon>Caldicellulosiruptorales</taxon>
        <taxon>Caldicellulosiruptoraceae</taxon>
        <taxon>Caldicellulosiruptor</taxon>
    </lineage>
</organism>
<dbReference type="HOGENOM" id="CLU_163199_0_0_9"/>
<evidence type="ECO:0000313" key="1">
    <source>
        <dbReference type="EMBL" id="ADQ45215.1"/>
    </source>
</evidence>
<sequence length="93" mass="10888">MVKILNFKYNGVNLKEVYLKEICTKKEKEDKILKEIVRKNVKKIKKHIEKIRNNVPILARGKVDLMFRVLKGLSTGDFLKCSRVLIKNFPTNS</sequence>
<evidence type="ECO:0000313" key="2">
    <source>
        <dbReference type="Proteomes" id="UP000006835"/>
    </source>
</evidence>
<dbReference type="AlphaFoldDB" id="E4SDM2"/>